<dbReference type="PANTHER" id="PTHR33546:SF1">
    <property type="entry name" value="LARGE, MULTIFUNCTIONAL SECRETED PROTEIN"/>
    <property type="match status" value="1"/>
</dbReference>
<dbReference type="Proteomes" id="UP000092967">
    <property type="component" value="Chromosome"/>
</dbReference>
<dbReference type="Pfam" id="PF00034">
    <property type="entry name" value="Cytochrom_C"/>
    <property type="match status" value="1"/>
</dbReference>
<accession>A0A1B1Y9P6</accession>
<dbReference type="InterPro" id="IPR011042">
    <property type="entry name" value="6-blade_b-propeller_TolB-like"/>
</dbReference>
<evidence type="ECO:0000256" key="4">
    <source>
        <dbReference type="PROSITE-ProRule" id="PRU00433"/>
    </source>
</evidence>
<dbReference type="Gene3D" id="1.10.760.10">
    <property type="entry name" value="Cytochrome c-like domain"/>
    <property type="match status" value="1"/>
</dbReference>
<feature type="domain" description="Cytochrome c" evidence="5">
    <location>
        <begin position="628"/>
        <end position="719"/>
    </location>
</feature>
<evidence type="ECO:0000256" key="1">
    <source>
        <dbReference type="ARBA" id="ARBA00022617"/>
    </source>
</evidence>
<dbReference type="Gene3D" id="1.25.10.10">
    <property type="entry name" value="Leucine-rich Repeat Variant"/>
    <property type="match status" value="1"/>
</dbReference>
<dbReference type="InterPro" id="IPR011041">
    <property type="entry name" value="Quinoprot_gluc/sorb_DH_b-prop"/>
</dbReference>
<proteinExistence type="predicted"/>
<dbReference type="RefSeq" id="WP_068828757.1">
    <property type="nucleotide sequence ID" value="NZ_CP014224.1"/>
</dbReference>
<dbReference type="InterPro" id="IPR036909">
    <property type="entry name" value="Cyt_c-like_dom_sf"/>
</dbReference>
<dbReference type="GO" id="GO:0020037">
    <property type="term" value="F:heme binding"/>
    <property type="evidence" value="ECO:0007669"/>
    <property type="project" value="InterPro"/>
</dbReference>
<evidence type="ECO:0000256" key="3">
    <source>
        <dbReference type="ARBA" id="ARBA00023004"/>
    </source>
</evidence>
<dbReference type="InterPro" id="IPR011992">
    <property type="entry name" value="EF-hand-dom_pair"/>
</dbReference>
<keyword evidence="3 4" id="KW-0408">Iron</keyword>
<dbReference type="STRING" id="1790137.AXE80_07050"/>
<dbReference type="Gene3D" id="2.120.10.30">
    <property type="entry name" value="TolB, C-terminal domain"/>
    <property type="match status" value="2"/>
</dbReference>
<dbReference type="InterPro" id="IPR055557">
    <property type="entry name" value="DUF7133"/>
</dbReference>
<sequence length="752" mass="85669">MTTIKNYPLSITALSIVVLLASCNKKEKKYFDNKFTKPEIIREASSEFLSPEESMKTFHLPEGYKMELVASEPMVDEPVTIAWDGNGRLYVAEMNTYMQDVDGTGTNRSISKIKQLIDTDGDGKMDKSTVFIDSLLLPRMILPLDNGELIVNETYTYDLWKYTDTDNDGVADKKERVYYNENRRGGNLEHQQSGLLWNLDNWVYTTYNPIRFKFTKDKVLVDSVIKMPSGQWGLTQDDMGNNYYSTAGGENPGYGFQHPPIYGDYSPRERLEPGFMETWPIVGTPDVQGGPRRIKKDGTLNHFTGVAGQTIYRGHKLPENLYGDLFIPEPVGRFIRRAKIVKNEDGLKVLTNPYFETEFMASTDLNFRPVWSETGPDGTLYVVDMYRGIIQESNWTRKGSHIRPVIERKGLDKNIGRGRIYRIVHEDIQPDKQPKLLDKTSSELVEYLGHKNGWYRNTAQKLIILRADEKVIPLLKDIASNNQSLWSKWFGNDDKDYALERIHALWTLEGLGAIDESIIKEKLLDKDARVRMTAIRLSEPFLKAGNTELLNDLENLETDPSVEVVDQLALSLRFSPKDKATAILKTIQRKYAENKVISSSAYESLKKTDERLLALKERIAGRNRGSQESVLKGYDTYNQLCVTCHGPDLKGAQNEDGSLVAPPLIGSKRVKDHDSKAIRILLNGLIGEVDGTEYGVMMSLKSNSDRWIADVLSYVRAMNDEDNVDFKTVRKIRAKDKDREGYWTLKELDKIK</sequence>
<dbReference type="SUPFAM" id="SSF50952">
    <property type="entry name" value="Soluble quinoprotein glucose dehydrogenase"/>
    <property type="match status" value="1"/>
</dbReference>
<evidence type="ECO:0000256" key="2">
    <source>
        <dbReference type="ARBA" id="ARBA00022723"/>
    </source>
</evidence>
<reference evidence="6 7" key="1">
    <citation type="submission" date="2016-02" db="EMBL/GenBank/DDBJ databases">
        <authorList>
            <person name="Wen L."/>
            <person name="He K."/>
            <person name="Yang H."/>
        </authorList>
    </citation>
    <scope>NUCLEOTIDE SEQUENCE [LARGE SCALE GENOMIC DNA]</scope>
    <source>
        <strain evidence="6 7">CZ1127</strain>
    </source>
</reference>
<dbReference type="PROSITE" id="PS51007">
    <property type="entry name" value="CYTC"/>
    <property type="match status" value="1"/>
</dbReference>
<dbReference type="OrthoDB" id="9808161at2"/>
<gene>
    <name evidence="6" type="ORF">AXE80_07050</name>
</gene>
<name>A0A1B1Y9P6_9FLAO</name>
<protein>
    <recommendedName>
        <fullName evidence="5">Cytochrome c domain-containing protein</fullName>
    </recommendedName>
</protein>
<dbReference type="EMBL" id="CP014224">
    <property type="protein sequence ID" value="ANW97458.1"/>
    <property type="molecule type" value="Genomic_DNA"/>
</dbReference>
<dbReference type="PROSITE" id="PS51257">
    <property type="entry name" value="PROKAR_LIPOPROTEIN"/>
    <property type="match status" value="1"/>
</dbReference>
<dbReference type="GO" id="GO:0009055">
    <property type="term" value="F:electron transfer activity"/>
    <property type="evidence" value="ECO:0007669"/>
    <property type="project" value="InterPro"/>
</dbReference>
<dbReference type="SUPFAM" id="SSF47473">
    <property type="entry name" value="EF-hand"/>
    <property type="match status" value="1"/>
</dbReference>
<dbReference type="AlphaFoldDB" id="A0A1B1Y9P6"/>
<dbReference type="InterPro" id="IPR009056">
    <property type="entry name" value="Cyt_c-like_dom"/>
</dbReference>
<organism evidence="6 7">
    <name type="scientific">Wenyingzhuangia fucanilytica</name>
    <dbReference type="NCBI Taxonomy" id="1790137"/>
    <lineage>
        <taxon>Bacteria</taxon>
        <taxon>Pseudomonadati</taxon>
        <taxon>Bacteroidota</taxon>
        <taxon>Flavobacteriia</taxon>
        <taxon>Flavobacteriales</taxon>
        <taxon>Flavobacteriaceae</taxon>
        <taxon>Wenyingzhuangia</taxon>
    </lineage>
</organism>
<keyword evidence="2 4" id="KW-0479">Metal-binding</keyword>
<dbReference type="KEGG" id="wfu:AXE80_07050"/>
<evidence type="ECO:0000313" key="7">
    <source>
        <dbReference type="Proteomes" id="UP000092967"/>
    </source>
</evidence>
<evidence type="ECO:0000313" key="6">
    <source>
        <dbReference type="EMBL" id="ANW97458.1"/>
    </source>
</evidence>
<keyword evidence="1 4" id="KW-0349">Heme</keyword>
<evidence type="ECO:0000259" key="5">
    <source>
        <dbReference type="PROSITE" id="PS51007"/>
    </source>
</evidence>
<dbReference type="Pfam" id="PF23500">
    <property type="entry name" value="DUF7133"/>
    <property type="match status" value="1"/>
</dbReference>
<dbReference type="PANTHER" id="PTHR33546">
    <property type="entry name" value="LARGE, MULTIFUNCTIONAL SECRETED PROTEIN-RELATED"/>
    <property type="match status" value="1"/>
</dbReference>
<dbReference type="SUPFAM" id="SSF46626">
    <property type="entry name" value="Cytochrome c"/>
    <property type="match status" value="1"/>
</dbReference>
<dbReference type="GO" id="GO:0046872">
    <property type="term" value="F:metal ion binding"/>
    <property type="evidence" value="ECO:0007669"/>
    <property type="project" value="UniProtKB-KW"/>
</dbReference>
<keyword evidence="7" id="KW-1185">Reference proteome</keyword>
<dbReference type="InterPro" id="IPR011989">
    <property type="entry name" value="ARM-like"/>
</dbReference>